<proteinExistence type="predicted"/>
<name>A0A225WG55_9STRA</name>
<evidence type="ECO:0000313" key="1">
    <source>
        <dbReference type="EMBL" id="OWZ16701.1"/>
    </source>
</evidence>
<sequence length="159" mass="18538">MITITIEGEEIQAIEIFQYMTGYYISPVETCMRRFSFPIQGSSYSVGNLPIHLESMCMVRYRVYAKTPGLQNLIRRGDPTKLTAFFNLCARDLEGTANLLYKDVPKKYRWNDRSKRWSPKWLRWAGWYTSVRKIGAILLSHSDVSSSITQVTRRYSYGK</sequence>
<keyword evidence="1" id="KW-0378">Hydrolase</keyword>
<reference evidence="2" key="1">
    <citation type="submission" date="2017-03" db="EMBL/GenBank/DDBJ databases">
        <title>Phytopthora megakarya and P. palmivora, two closely related causual agents of cacao black pod achieved similar genome size and gene model numbers by different mechanisms.</title>
        <authorList>
            <person name="Ali S."/>
            <person name="Shao J."/>
            <person name="Larry D.J."/>
            <person name="Kronmiller B."/>
            <person name="Shen D."/>
            <person name="Strem M.D."/>
            <person name="Melnick R.L."/>
            <person name="Guiltinan M.J."/>
            <person name="Tyler B.M."/>
            <person name="Meinhardt L.W."/>
            <person name="Bailey B.A."/>
        </authorList>
    </citation>
    <scope>NUCLEOTIDE SEQUENCE [LARGE SCALE GENOMIC DNA]</scope>
    <source>
        <strain evidence="2">zdho120</strain>
    </source>
</reference>
<accession>A0A225WG55</accession>
<keyword evidence="2" id="KW-1185">Reference proteome</keyword>
<comment type="caution">
    <text evidence="1">The sequence shown here is derived from an EMBL/GenBank/DDBJ whole genome shotgun (WGS) entry which is preliminary data.</text>
</comment>
<keyword evidence="1" id="KW-0347">Helicase</keyword>
<dbReference type="Proteomes" id="UP000198211">
    <property type="component" value="Unassembled WGS sequence"/>
</dbReference>
<dbReference type="GO" id="GO:0004386">
    <property type="term" value="F:helicase activity"/>
    <property type="evidence" value="ECO:0007669"/>
    <property type="project" value="UniProtKB-KW"/>
</dbReference>
<keyword evidence="1" id="KW-0547">Nucleotide-binding</keyword>
<dbReference type="EMBL" id="NBNE01000885">
    <property type="protein sequence ID" value="OWZ16701.1"/>
    <property type="molecule type" value="Genomic_DNA"/>
</dbReference>
<keyword evidence="1" id="KW-0067">ATP-binding</keyword>
<protein>
    <submittedName>
        <fullName evidence="1">Helitron helicase</fullName>
    </submittedName>
</protein>
<dbReference type="AlphaFoldDB" id="A0A225WG55"/>
<evidence type="ECO:0000313" key="2">
    <source>
        <dbReference type="Proteomes" id="UP000198211"/>
    </source>
</evidence>
<organism evidence="1 2">
    <name type="scientific">Phytophthora megakarya</name>
    <dbReference type="NCBI Taxonomy" id="4795"/>
    <lineage>
        <taxon>Eukaryota</taxon>
        <taxon>Sar</taxon>
        <taxon>Stramenopiles</taxon>
        <taxon>Oomycota</taxon>
        <taxon>Peronosporomycetes</taxon>
        <taxon>Peronosporales</taxon>
        <taxon>Peronosporaceae</taxon>
        <taxon>Phytophthora</taxon>
    </lineage>
</organism>
<gene>
    <name evidence="1" type="ORF">PHMEG_0009469</name>
</gene>
<dbReference type="OrthoDB" id="6622062at2759"/>